<dbReference type="GO" id="GO:0005524">
    <property type="term" value="F:ATP binding"/>
    <property type="evidence" value="ECO:0007669"/>
    <property type="project" value="UniProtKB-UniRule"/>
</dbReference>
<dbReference type="EMBL" id="WUWG01000003">
    <property type="protein sequence ID" value="MXU65216.1"/>
    <property type="molecule type" value="Genomic_DNA"/>
</dbReference>
<reference evidence="3 4" key="1">
    <citation type="submission" date="2019-12" db="EMBL/GenBank/DDBJ databases">
        <title>Strain KN286 was isolated from seawater, which was collected from Caroline Seamount in the tropical western Pacific.</title>
        <authorList>
            <person name="Wang Q."/>
        </authorList>
    </citation>
    <scope>NUCLEOTIDE SEQUENCE [LARGE SCALE GENOMIC DNA]</scope>
    <source>
        <strain evidence="3 4">KN286</strain>
    </source>
</reference>
<dbReference type="RefSeq" id="WP_160853500.1">
    <property type="nucleotide sequence ID" value="NZ_WUWG01000003.1"/>
</dbReference>
<dbReference type="AlphaFoldDB" id="A0A6B0TMY7"/>
<feature type="domain" description="ATP-grasp" evidence="2">
    <location>
        <begin position="124"/>
        <end position="296"/>
    </location>
</feature>
<dbReference type="Gene3D" id="3.30.470.20">
    <property type="entry name" value="ATP-grasp fold, B domain"/>
    <property type="match status" value="1"/>
</dbReference>
<organism evidence="3 4">
    <name type="scientific">Oceanomicrobium pacificus</name>
    <dbReference type="NCBI Taxonomy" id="2692916"/>
    <lineage>
        <taxon>Bacteria</taxon>
        <taxon>Pseudomonadati</taxon>
        <taxon>Pseudomonadota</taxon>
        <taxon>Alphaproteobacteria</taxon>
        <taxon>Rhodobacterales</taxon>
        <taxon>Paracoccaceae</taxon>
        <taxon>Oceanomicrobium</taxon>
    </lineage>
</organism>
<gene>
    <name evidence="3" type="ORF">GSH16_07135</name>
</gene>
<keyword evidence="1" id="KW-0067">ATP-binding</keyword>
<accession>A0A6B0TMY7</accession>
<dbReference type="Pfam" id="PF21360">
    <property type="entry name" value="PylC-like_N"/>
    <property type="match status" value="1"/>
</dbReference>
<dbReference type="InterPro" id="IPR048764">
    <property type="entry name" value="PylC_N"/>
</dbReference>
<comment type="caution">
    <text evidence="3">The sequence shown here is derived from an EMBL/GenBank/DDBJ whole genome shotgun (WGS) entry which is preliminary data.</text>
</comment>
<keyword evidence="1" id="KW-0547">Nucleotide-binding</keyword>
<dbReference type="Gene3D" id="3.30.1490.20">
    <property type="entry name" value="ATP-grasp fold, A domain"/>
    <property type="match status" value="1"/>
</dbReference>
<evidence type="ECO:0000313" key="4">
    <source>
        <dbReference type="Proteomes" id="UP000436016"/>
    </source>
</evidence>
<dbReference type="GO" id="GO:0046872">
    <property type="term" value="F:metal ion binding"/>
    <property type="evidence" value="ECO:0007669"/>
    <property type="project" value="InterPro"/>
</dbReference>
<keyword evidence="4" id="KW-1185">Reference proteome</keyword>
<dbReference type="Proteomes" id="UP000436016">
    <property type="component" value="Unassembled WGS sequence"/>
</dbReference>
<evidence type="ECO:0000256" key="1">
    <source>
        <dbReference type="PROSITE-ProRule" id="PRU00409"/>
    </source>
</evidence>
<dbReference type="InterPro" id="IPR003806">
    <property type="entry name" value="ATP-grasp_PylC-type"/>
</dbReference>
<evidence type="ECO:0000259" key="2">
    <source>
        <dbReference type="PROSITE" id="PS50975"/>
    </source>
</evidence>
<dbReference type="Pfam" id="PF02655">
    <property type="entry name" value="ATP-grasp_3"/>
    <property type="match status" value="1"/>
</dbReference>
<evidence type="ECO:0000313" key="3">
    <source>
        <dbReference type="EMBL" id="MXU65216.1"/>
    </source>
</evidence>
<dbReference type="PROSITE" id="PS50975">
    <property type="entry name" value="ATP_GRASP"/>
    <property type="match status" value="1"/>
</dbReference>
<protein>
    <submittedName>
        <fullName evidence="3">ATP-grasp domain-containing protein</fullName>
    </submittedName>
</protein>
<dbReference type="SUPFAM" id="SSF56059">
    <property type="entry name" value="Glutathione synthetase ATP-binding domain-like"/>
    <property type="match status" value="1"/>
</dbReference>
<name>A0A6B0TMY7_9RHOB</name>
<dbReference type="Gene3D" id="3.40.50.20">
    <property type="match status" value="1"/>
</dbReference>
<proteinExistence type="predicted"/>
<sequence length="321" mass="34383">MSDQLTIILSSAGRRVGLLNCLRDAARDLGLIPRIVALDLDPDRSTACLSADRRVRVPRADDPGFIPAVLEVARTEGARLLVPTIDTELAAYAAARSAFEEIGCAVHVSSPDVVAIARDKRRTAAALKSAGIAVPETYDWHTLTDGGAAVDWPVIGKPVSGSSGKGIVTLAGPEDLAAKPAGDLIFQDLLSGPEYTVSIFVDRAGTLRTSFAHLREQTRGGEVEKGLSVRLPEIDAISAQIVDALPGLWGTVCYQLIHDPVKGPRVFEINARFGGGYPLAHHCGARFAQWLIEDATGRPLSAHDDWTEGVRMLRHDSEIFV</sequence>
<dbReference type="InterPro" id="IPR011761">
    <property type="entry name" value="ATP-grasp"/>
</dbReference>
<dbReference type="InterPro" id="IPR013815">
    <property type="entry name" value="ATP_grasp_subdomain_1"/>
</dbReference>